<dbReference type="InterPro" id="IPR018550">
    <property type="entry name" value="Lipid-A_deacylase-rel"/>
</dbReference>
<dbReference type="AlphaFoldDB" id="A0A382Z273"/>
<feature type="non-terminal residue" evidence="1">
    <location>
        <position position="1"/>
    </location>
</feature>
<accession>A0A382Z273</accession>
<sequence>YLSEIRGGILVHDEGPFSRNKEDGIDTNIEVLFNSPSMFDVVWAPRPHLGATLNSAGNTSQAYLGLTWDWDFYRYFFLNFSLGGAFHTGEKVTDDPKTKSLGCSVLFRESLDLGYKVSGPHSVMFHMDHISNAKLCSTNEGLEAFGLRYGYSF</sequence>
<proteinExistence type="predicted"/>
<name>A0A382Z273_9ZZZZ</name>
<dbReference type="Pfam" id="PF09411">
    <property type="entry name" value="PagL"/>
    <property type="match status" value="1"/>
</dbReference>
<evidence type="ECO:0000313" key="1">
    <source>
        <dbReference type="EMBL" id="SVD89612.1"/>
    </source>
</evidence>
<dbReference type="Gene3D" id="2.40.160.20">
    <property type="match status" value="1"/>
</dbReference>
<protein>
    <recommendedName>
        <fullName evidence="2">Acyloxyacyl hydrolase</fullName>
    </recommendedName>
</protein>
<organism evidence="1">
    <name type="scientific">marine metagenome</name>
    <dbReference type="NCBI Taxonomy" id="408172"/>
    <lineage>
        <taxon>unclassified sequences</taxon>
        <taxon>metagenomes</taxon>
        <taxon>ecological metagenomes</taxon>
    </lineage>
</organism>
<reference evidence="1" key="1">
    <citation type="submission" date="2018-05" db="EMBL/GenBank/DDBJ databases">
        <authorList>
            <person name="Lanie J.A."/>
            <person name="Ng W.-L."/>
            <person name="Kazmierczak K.M."/>
            <person name="Andrzejewski T.M."/>
            <person name="Davidsen T.M."/>
            <person name="Wayne K.J."/>
            <person name="Tettelin H."/>
            <person name="Glass J.I."/>
            <person name="Rusch D."/>
            <person name="Podicherti R."/>
            <person name="Tsui H.-C.T."/>
            <person name="Winkler M.E."/>
        </authorList>
    </citation>
    <scope>NUCLEOTIDE SEQUENCE</scope>
</reference>
<dbReference type="EMBL" id="UINC01180425">
    <property type="protein sequence ID" value="SVD89612.1"/>
    <property type="molecule type" value="Genomic_DNA"/>
</dbReference>
<evidence type="ECO:0008006" key="2">
    <source>
        <dbReference type="Google" id="ProtNLM"/>
    </source>
</evidence>
<gene>
    <name evidence="1" type="ORF">METZ01_LOCUS442466</name>
</gene>